<reference evidence="3 4" key="1">
    <citation type="submission" date="2020-10" db="EMBL/GenBank/DDBJ databases">
        <title>Complete genome sequence of Paludibaculum fermentans P105T, a facultatively anaerobic acidobacterium capable of dissimilatory Fe(III) reduction.</title>
        <authorList>
            <person name="Dedysh S.N."/>
            <person name="Beletsky A.V."/>
            <person name="Kulichevskaya I.S."/>
            <person name="Mardanov A.V."/>
            <person name="Ravin N.V."/>
        </authorList>
    </citation>
    <scope>NUCLEOTIDE SEQUENCE [LARGE SCALE GENOMIC DNA]</scope>
    <source>
        <strain evidence="3 4">P105</strain>
    </source>
</reference>
<feature type="signal peptide" evidence="2">
    <location>
        <begin position="1"/>
        <end position="26"/>
    </location>
</feature>
<evidence type="ECO:0000313" key="4">
    <source>
        <dbReference type="Proteomes" id="UP000593892"/>
    </source>
</evidence>
<feature type="chain" id="PRO_5033027037" evidence="2">
    <location>
        <begin position="27"/>
        <end position="135"/>
    </location>
</feature>
<dbReference type="RefSeq" id="WP_194449826.1">
    <property type="nucleotide sequence ID" value="NZ_CP063849.1"/>
</dbReference>
<proteinExistence type="predicted"/>
<feature type="compositionally biased region" description="Basic residues" evidence="1">
    <location>
        <begin position="71"/>
        <end position="81"/>
    </location>
</feature>
<dbReference type="AlphaFoldDB" id="A0A7S7SKW9"/>
<name>A0A7S7SKW9_PALFE</name>
<gene>
    <name evidence="3" type="ORF">IRI77_36415</name>
</gene>
<evidence type="ECO:0000313" key="3">
    <source>
        <dbReference type="EMBL" id="QOY88163.1"/>
    </source>
</evidence>
<dbReference type="KEGG" id="pfer:IRI77_36415"/>
<dbReference type="Proteomes" id="UP000593892">
    <property type="component" value="Chromosome"/>
</dbReference>
<dbReference type="PROSITE" id="PS51257">
    <property type="entry name" value="PROKAR_LIPOPROTEIN"/>
    <property type="match status" value="1"/>
</dbReference>
<organism evidence="3 4">
    <name type="scientific">Paludibaculum fermentans</name>
    <dbReference type="NCBI Taxonomy" id="1473598"/>
    <lineage>
        <taxon>Bacteria</taxon>
        <taxon>Pseudomonadati</taxon>
        <taxon>Acidobacteriota</taxon>
        <taxon>Terriglobia</taxon>
        <taxon>Bryobacterales</taxon>
        <taxon>Bryobacteraceae</taxon>
        <taxon>Paludibaculum</taxon>
    </lineage>
</organism>
<feature type="region of interest" description="Disordered" evidence="1">
    <location>
        <begin position="24"/>
        <end position="81"/>
    </location>
</feature>
<evidence type="ECO:0000256" key="2">
    <source>
        <dbReference type="SAM" id="SignalP"/>
    </source>
</evidence>
<protein>
    <submittedName>
        <fullName evidence="3">Uncharacterized protein</fullName>
    </submittedName>
</protein>
<evidence type="ECO:0000256" key="1">
    <source>
        <dbReference type="SAM" id="MobiDB-lite"/>
    </source>
</evidence>
<accession>A0A7S7SKW9</accession>
<keyword evidence="2" id="KW-0732">Signal</keyword>
<sequence length="135" mass="14305">MNRLLFIIAIAVVLFASGCGSGDQQAGKTGVTLTPATPTPAVEQPKPSPTEPVKPQAAPTAPPTPTIPASNKRKPASVHRARSVAQALAQVAPAAVEDGRSVKLANEILDLPLQDRLEWSRQEFAKRGINVRDDR</sequence>
<dbReference type="EMBL" id="CP063849">
    <property type="protein sequence ID" value="QOY88163.1"/>
    <property type="molecule type" value="Genomic_DNA"/>
</dbReference>
<keyword evidence="4" id="KW-1185">Reference proteome</keyword>